<accession>A0ACC4C5C2</accession>
<proteinExistence type="predicted"/>
<dbReference type="Proteomes" id="UP000309997">
    <property type="component" value="Unassembled WGS sequence"/>
</dbReference>
<evidence type="ECO:0000313" key="2">
    <source>
        <dbReference type="Proteomes" id="UP000309997"/>
    </source>
</evidence>
<reference evidence="1 2" key="1">
    <citation type="journal article" date="2024" name="Plant Biotechnol. J.">
        <title>Genome and CRISPR/Cas9 system of a widespread forest tree (Populus alba) in the world.</title>
        <authorList>
            <person name="Liu Y.J."/>
            <person name="Jiang P.F."/>
            <person name="Han X.M."/>
            <person name="Li X.Y."/>
            <person name="Wang H.M."/>
            <person name="Wang Y.J."/>
            <person name="Wang X.X."/>
            <person name="Zeng Q.Y."/>
        </authorList>
    </citation>
    <scope>NUCLEOTIDE SEQUENCE [LARGE SCALE GENOMIC DNA]</scope>
    <source>
        <strain evidence="2">cv. PAL-ZL1</strain>
    </source>
</reference>
<name>A0ACC4C5C2_POPAL</name>
<keyword evidence="2" id="KW-1185">Reference proteome</keyword>
<protein>
    <submittedName>
        <fullName evidence="1">Uncharacterized protein</fullName>
    </submittedName>
</protein>
<gene>
    <name evidence="1" type="ORF">D5086_013566</name>
</gene>
<organism evidence="1 2">
    <name type="scientific">Populus alba</name>
    <name type="common">White poplar</name>
    <dbReference type="NCBI Taxonomy" id="43335"/>
    <lineage>
        <taxon>Eukaryota</taxon>
        <taxon>Viridiplantae</taxon>
        <taxon>Streptophyta</taxon>
        <taxon>Embryophyta</taxon>
        <taxon>Tracheophyta</taxon>
        <taxon>Spermatophyta</taxon>
        <taxon>Magnoliopsida</taxon>
        <taxon>eudicotyledons</taxon>
        <taxon>Gunneridae</taxon>
        <taxon>Pentapetalae</taxon>
        <taxon>rosids</taxon>
        <taxon>fabids</taxon>
        <taxon>Malpighiales</taxon>
        <taxon>Salicaceae</taxon>
        <taxon>Saliceae</taxon>
        <taxon>Populus</taxon>
    </lineage>
</organism>
<comment type="caution">
    <text evidence="1">The sequence shown here is derived from an EMBL/GenBank/DDBJ whole genome shotgun (WGS) entry which is preliminary data.</text>
</comment>
<dbReference type="EMBL" id="RCHU02000006">
    <property type="protein sequence ID" value="KAL3586699.1"/>
    <property type="molecule type" value="Genomic_DNA"/>
</dbReference>
<sequence>MSPAISLPCFNSVIFAGRRSPQKKLSNAKVPGATPKLSNTTGFGTSKKEPSWRCVEGCGACCKLAKGPAFATPEEIFTNPTDIELYKSLIGPDGWCIHYEKSTRKCSIYPDRPYFCRVEPDIFESLYGITKKKFNKEACGSCRDTIKEIYGSHSKELDSFNRSLRSSDYSQGPELVLVYWSRDQIACCLGFIKSEGAGALISITSTIGSLCSDIMATSLSSSGLAVFVHAHNLTTSIIVSNATSLAFLAQPDSALC</sequence>
<evidence type="ECO:0000313" key="1">
    <source>
        <dbReference type="EMBL" id="KAL3586699.1"/>
    </source>
</evidence>